<name>A0A6J1HG92_CUCMO</name>
<evidence type="ECO:0000313" key="8">
    <source>
        <dbReference type="Proteomes" id="UP000504609"/>
    </source>
</evidence>
<comment type="subcellular location">
    <subcellularLocation>
        <location evidence="5">Nucleus</location>
    </subcellularLocation>
</comment>
<evidence type="ECO:0000256" key="4">
    <source>
        <dbReference type="ARBA" id="ARBA00023242"/>
    </source>
</evidence>
<keyword evidence="2 5" id="KW-0238">DNA-binding</keyword>
<evidence type="ECO:0000259" key="7">
    <source>
        <dbReference type="PROSITE" id="PS51742"/>
    </source>
</evidence>
<keyword evidence="4 5" id="KW-0539">Nucleus</keyword>
<dbReference type="Proteomes" id="UP000504609">
    <property type="component" value="Unplaced"/>
</dbReference>
<dbReference type="GeneID" id="111463805"/>
<accession>A0A6J1HG92</accession>
<dbReference type="RefSeq" id="XP_022963486.1">
    <property type="nucleotide sequence ID" value="XM_023107718.1"/>
</dbReference>
<dbReference type="PROSITE" id="PS51742">
    <property type="entry name" value="PPC"/>
    <property type="match status" value="1"/>
</dbReference>
<feature type="compositionally biased region" description="Basic residues" evidence="6">
    <location>
        <begin position="137"/>
        <end position="147"/>
    </location>
</feature>
<feature type="region of interest" description="Disordered" evidence="6">
    <location>
        <begin position="73"/>
        <end position="101"/>
    </location>
</feature>
<comment type="domain">
    <text evidence="5">The PPC domain mediates interactions between AHL proteins.</text>
</comment>
<proteinExistence type="predicted"/>
<dbReference type="Pfam" id="PF03479">
    <property type="entry name" value="PCC"/>
    <property type="match status" value="1"/>
</dbReference>
<dbReference type="GO" id="GO:0005634">
    <property type="term" value="C:nucleus"/>
    <property type="evidence" value="ECO:0007669"/>
    <property type="project" value="UniProtKB-SubCell"/>
</dbReference>
<keyword evidence="3 5" id="KW-0804">Transcription</keyword>
<keyword evidence="8" id="KW-1185">Reference proteome</keyword>
<dbReference type="CDD" id="cd11378">
    <property type="entry name" value="DUF296"/>
    <property type="match status" value="1"/>
</dbReference>
<dbReference type="Gene3D" id="3.30.1330.80">
    <property type="entry name" value="Hypothetical protein, similar to alpha- acetolactate decarboxylase, domain 2"/>
    <property type="match status" value="1"/>
</dbReference>
<dbReference type="PANTHER" id="PTHR31500">
    <property type="entry name" value="AT-HOOK MOTIF NUCLEAR-LOCALIZED PROTEIN 9"/>
    <property type="match status" value="1"/>
</dbReference>
<keyword evidence="1 5" id="KW-0805">Transcription regulation</keyword>
<feature type="compositionally biased region" description="Polar residues" evidence="6">
    <location>
        <begin position="354"/>
        <end position="368"/>
    </location>
</feature>
<evidence type="ECO:0000256" key="6">
    <source>
        <dbReference type="SAM" id="MobiDB-lite"/>
    </source>
</evidence>
<protein>
    <recommendedName>
        <fullName evidence="5">AT-hook motif nuclear-localized protein</fullName>
    </recommendedName>
</protein>
<evidence type="ECO:0000313" key="9">
    <source>
        <dbReference type="RefSeq" id="XP_022963486.1"/>
    </source>
</evidence>
<dbReference type="SUPFAM" id="SSF117856">
    <property type="entry name" value="AF0104/ALDC/Ptd012-like"/>
    <property type="match status" value="1"/>
</dbReference>
<gene>
    <name evidence="9" type="primary">LOC111463805</name>
</gene>
<feature type="region of interest" description="Disordered" evidence="6">
    <location>
        <begin position="328"/>
        <end position="368"/>
    </location>
</feature>
<reference evidence="9" key="1">
    <citation type="submission" date="2025-08" db="UniProtKB">
        <authorList>
            <consortium name="RefSeq"/>
        </authorList>
    </citation>
    <scope>IDENTIFICATION</scope>
    <source>
        <tissue evidence="9">Young leaves</tissue>
    </source>
</reference>
<evidence type="ECO:0000256" key="3">
    <source>
        <dbReference type="ARBA" id="ARBA00023163"/>
    </source>
</evidence>
<feature type="region of interest" description="Disordered" evidence="6">
    <location>
        <begin position="126"/>
        <end position="157"/>
    </location>
</feature>
<evidence type="ECO:0000256" key="2">
    <source>
        <dbReference type="ARBA" id="ARBA00023125"/>
    </source>
</evidence>
<dbReference type="AlphaFoldDB" id="A0A6J1HG92"/>
<feature type="compositionally biased region" description="Pro residues" evidence="6">
    <location>
        <begin position="1"/>
        <end position="12"/>
    </location>
</feature>
<dbReference type="KEGG" id="cmos:111463805"/>
<dbReference type="PANTHER" id="PTHR31500:SF51">
    <property type="entry name" value="AT-HOOK MOTIF NUCLEAR-LOCALIZED PROTEIN 8"/>
    <property type="match status" value="1"/>
</dbReference>
<evidence type="ECO:0000256" key="5">
    <source>
        <dbReference type="RuleBase" id="RU367031"/>
    </source>
</evidence>
<feature type="compositionally biased region" description="Low complexity" evidence="6">
    <location>
        <begin position="328"/>
        <end position="344"/>
    </location>
</feature>
<dbReference type="InterPro" id="IPR005175">
    <property type="entry name" value="PPC_dom"/>
</dbReference>
<sequence length="382" mass="39289">MDSRDTPPPPLSAPSNMAIGGPSAYSTAMTNANNNASSNMALFPPTSQMMPPSARFPFKSVISPASLHLDSMNASPYDGTHSGNFNVDSGKKRRGRPRKYDPDGNIIALGLAPTTVVTSSVVHGDLSATPDLEQPVRKPRGRPRGSGKKQTNALGSSGTSFTPYAVLAKPGEDVVAKILSYSQQGTRTAFILSANGTISNATLRHSASSGGSVTYKGQFEIISLSGPILPLENNETGSRTGGLNVLLAGSDGQVLGGGVAGMLMAGSQVQVIVGNFLEDDKNFNTTSMLNSGSSSAPLQMMNFGGGGGGGDAASSSSAVAAAAAASPRSLGASSGESSAENGESPLNNRHPGMFNNNNNNTSQPMHNNNQMYHQLWSGQTQQ</sequence>
<dbReference type="GO" id="GO:0003680">
    <property type="term" value="F:minor groove of adenine-thymine-rich DNA binding"/>
    <property type="evidence" value="ECO:0007669"/>
    <property type="project" value="UniProtKB-UniRule"/>
</dbReference>
<comment type="function">
    <text evidence="5">Transcription factor that specifically binds AT-rich DNA sequences related to the nuclear matrix attachment regions (MARs).</text>
</comment>
<organism evidence="8 9">
    <name type="scientific">Cucurbita moschata</name>
    <name type="common">Winter crookneck squash</name>
    <name type="synonym">Cucurbita pepo var. moschata</name>
    <dbReference type="NCBI Taxonomy" id="3662"/>
    <lineage>
        <taxon>Eukaryota</taxon>
        <taxon>Viridiplantae</taxon>
        <taxon>Streptophyta</taxon>
        <taxon>Embryophyta</taxon>
        <taxon>Tracheophyta</taxon>
        <taxon>Spermatophyta</taxon>
        <taxon>Magnoliopsida</taxon>
        <taxon>eudicotyledons</taxon>
        <taxon>Gunneridae</taxon>
        <taxon>Pentapetalae</taxon>
        <taxon>rosids</taxon>
        <taxon>fabids</taxon>
        <taxon>Cucurbitales</taxon>
        <taxon>Cucurbitaceae</taxon>
        <taxon>Cucurbiteae</taxon>
        <taxon>Cucurbita</taxon>
    </lineage>
</organism>
<feature type="domain" description="PPC" evidence="7">
    <location>
        <begin position="158"/>
        <end position="299"/>
    </location>
</feature>
<dbReference type="InterPro" id="IPR039605">
    <property type="entry name" value="AHL"/>
</dbReference>
<evidence type="ECO:0000256" key="1">
    <source>
        <dbReference type="ARBA" id="ARBA00023015"/>
    </source>
</evidence>
<feature type="region of interest" description="Disordered" evidence="6">
    <location>
        <begin position="1"/>
        <end position="23"/>
    </location>
</feature>